<feature type="domain" description="CBS" evidence="3">
    <location>
        <begin position="70"/>
        <end position="123"/>
    </location>
</feature>
<evidence type="ECO:0000313" key="4">
    <source>
        <dbReference type="EMBL" id="NQV66569.1"/>
    </source>
</evidence>
<dbReference type="EMBL" id="JABMOJ010000538">
    <property type="protein sequence ID" value="NQV66569.1"/>
    <property type="molecule type" value="Genomic_DNA"/>
</dbReference>
<dbReference type="PANTHER" id="PTHR43080:SF2">
    <property type="entry name" value="CBS DOMAIN-CONTAINING PROTEIN"/>
    <property type="match status" value="1"/>
</dbReference>
<dbReference type="SUPFAM" id="SSF54631">
    <property type="entry name" value="CBS-domain pair"/>
    <property type="match status" value="1"/>
</dbReference>
<protein>
    <submittedName>
        <fullName evidence="4">CBS domain-containing protein</fullName>
    </submittedName>
</protein>
<name>A0A973A983_9GAMM</name>
<dbReference type="InterPro" id="IPR046342">
    <property type="entry name" value="CBS_dom_sf"/>
</dbReference>
<feature type="domain" description="CBS" evidence="3">
    <location>
        <begin position="1"/>
        <end position="61"/>
    </location>
</feature>
<proteinExistence type="predicted"/>
<dbReference type="InterPro" id="IPR000644">
    <property type="entry name" value="CBS_dom"/>
</dbReference>
<organism evidence="4 5">
    <name type="scientific">SAR86 cluster bacterium</name>
    <dbReference type="NCBI Taxonomy" id="2030880"/>
    <lineage>
        <taxon>Bacteria</taxon>
        <taxon>Pseudomonadati</taxon>
        <taxon>Pseudomonadota</taxon>
        <taxon>Gammaproteobacteria</taxon>
        <taxon>SAR86 cluster</taxon>
    </lineage>
</organism>
<evidence type="ECO:0000313" key="5">
    <source>
        <dbReference type="Proteomes" id="UP000754644"/>
    </source>
</evidence>
<sequence length="123" mass="13375">MQHKPVTVTADMNIYDASRKILENKVSGVVVVDADNNLVGMLSELDCLRALITSVYNGADPGGALVSEIMTTEVEVNQPTDDIVTVATSMLDHKHRRRPIVVDGKLVGQLTCRQILGAIKDFN</sequence>
<gene>
    <name evidence="4" type="ORF">HQ497_14510</name>
</gene>
<dbReference type="InterPro" id="IPR051257">
    <property type="entry name" value="Diverse_CBS-Domain"/>
</dbReference>
<dbReference type="Gene3D" id="3.10.580.10">
    <property type="entry name" value="CBS-domain"/>
    <property type="match status" value="1"/>
</dbReference>
<accession>A0A973A983</accession>
<dbReference type="Pfam" id="PF00571">
    <property type="entry name" value="CBS"/>
    <property type="match status" value="2"/>
</dbReference>
<dbReference type="InterPro" id="IPR044729">
    <property type="entry name" value="CBS_bac"/>
</dbReference>
<evidence type="ECO:0000259" key="3">
    <source>
        <dbReference type="PROSITE" id="PS51371"/>
    </source>
</evidence>
<evidence type="ECO:0000256" key="2">
    <source>
        <dbReference type="PROSITE-ProRule" id="PRU00703"/>
    </source>
</evidence>
<dbReference type="AlphaFoldDB" id="A0A973A983"/>
<reference evidence="4" key="1">
    <citation type="submission" date="2020-05" db="EMBL/GenBank/DDBJ databases">
        <title>Sulfur intermediates as new biogeochemical hubs in an aquatic model microbial ecosystem.</title>
        <authorList>
            <person name="Vigneron A."/>
        </authorList>
    </citation>
    <scope>NUCLEOTIDE SEQUENCE</scope>
    <source>
        <strain evidence="4">Bin.250</strain>
    </source>
</reference>
<comment type="caution">
    <text evidence="4">The sequence shown here is derived from an EMBL/GenBank/DDBJ whole genome shotgun (WGS) entry which is preliminary data.</text>
</comment>
<evidence type="ECO:0000256" key="1">
    <source>
        <dbReference type="ARBA" id="ARBA00023122"/>
    </source>
</evidence>
<dbReference type="PANTHER" id="PTHR43080">
    <property type="entry name" value="CBS DOMAIN-CONTAINING PROTEIN CBSX3, MITOCHONDRIAL"/>
    <property type="match status" value="1"/>
</dbReference>
<dbReference type="CDD" id="cd04629">
    <property type="entry name" value="CBS_pair_bac"/>
    <property type="match status" value="1"/>
</dbReference>
<dbReference type="SMART" id="SM00116">
    <property type="entry name" value="CBS"/>
    <property type="match status" value="2"/>
</dbReference>
<keyword evidence="1 2" id="KW-0129">CBS domain</keyword>
<dbReference type="PROSITE" id="PS51371">
    <property type="entry name" value="CBS"/>
    <property type="match status" value="2"/>
</dbReference>
<dbReference type="Proteomes" id="UP000754644">
    <property type="component" value="Unassembled WGS sequence"/>
</dbReference>